<reference evidence="2" key="2">
    <citation type="submission" date="2025-09" db="UniProtKB">
        <authorList>
            <consortium name="Ensembl"/>
        </authorList>
    </citation>
    <scope>IDENTIFICATION</scope>
</reference>
<organism evidence="2 3">
    <name type="scientific">Monopterus albus</name>
    <name type="common">Swamp eel</name>
    <dbReference type="NCBI Taxonomy" id="43700"/>
    <lineage>
        <taxon>Eukaryota</taxon>
        <taxon>Metazoa</taxon>
        <taxon>Chordata</taxon>
        <taxon>Craniata</taxon>
        <taxon>Vertebrata</taxon>
        <taxon>Euteleostomi</taxon>
        <taxon>Actinopterygii</taxon>
        <taxon>Neopterygii</taxon>
        <taxon>Teleostei</taxon>
        <taxon>Neoteleostei</taxon>
        <taxon>Acanthomorphata</taxon>
        <taxon>Anabantaria</taxon>
        <taxon>Synbranchiformes</taxon>
        <taxon>Synbranchidae</taxon>
        <taxon>Monopterus</taxon>
    </lineage>
</organism>
<name>A0A3Q3K8V6_MONAL</name>
<accession>A0A3Q3K8V6</accession>
<reference evidence="2" key="1">
    <citation type="submission" date="2025-08" db="UniProtKB">
        <authorList>
            <consortium name="Ensembl"/>
        </authorList>
    </citation>
    <scope>IDENTIFICATION</scope>
</reference>
<keyword evidence="3" id="KW-1185">Reference proteome</keyword>
<proteinExistence type="predicted"/>
<protein>
    <submittedName>
        <fullName evidence="2">Uncharacterized protein</fullName>
    </submittedName>
</protein>
<dbReference type="AlphaFoldDB" id="A0A3Q3K8V6"/>
<sequence>PSASSPTTVRNRKSKKKLDAARSKTRINIGVVFEQCSSQAVRIVFWRSGFGEKSEQKAIPYTKMMP</sequence>
<dbReference type="Ensembl" id="ENSMALT00000026236.1">
    <property type="protein sequence ID" value="ENSMALP00000025760.1"/>
    <property type="gene ID" value="ENSMALG00000017912.1"/>
</dbReference>
<evidence type="ECO:0000313" key="2">
    <source>
        <dbReference type="Ensembl" id="ENSMALP00000025760.1"/>
    </source>
</evidence>
<dbReference type="Proteomes" id="UP000261600">
    <property type="component" value="Unplaced"/>
</dbReference>
<evidence type="ECO:0000313" key="3">
    <source>
        <dbReference type="Proteomes" id="UP000261600"/>
    </source>
</evidence>
<evidence type="ECO:0000256" key="1">
    <source>
        <dbReference type="SAM" id="MobiDB-lite"/>
    </source>
</evidence>
<feature type="region of interest" description="Disordered" evidence="1">
    <location>
        <begin position="1"/>
        <end position="21"/>
    </location>
</feature>